<proteinExistence type="inferred from homology"/>
<dbReference type="SUPFAM" id="SSF46966">
    <property type="entry name" value="Spectrin repeat"/>
    <property type="match status" value="1"/>
</dbReference>
<sequence>MWSVCVSARCHGVFPRLTVSALCKGGWRASSGAAKDREPLKKPNTPQGRFDQAEKVDQVLEKFPEDINPATKEKGGPRGLEPTRYGDWERKGRCCALYRAERNHGGLRTDTSVSQADGREGKISAVQLLTGHQYRVRRPLFTPQHTSILKKTHVADRTLQKDTHTVDDNLTAMRPLLSPQTNLSPSGKLSTIAFLPSCSTPELKLYSDPVPLPYPLSSPIRPPLCSPVLHPRYSPLSGLRRTQPLEGTSSTSYQAEYWACAIPKDPPPSPSGADPHQDYEALLDYTYPLRPQAGEWTFQDSGIEVDHLSTGLSELNLSFGAKHHPKDPLCLSPDLIDSMPHFSTTDRVLSVEDLKWSPQRDTAVPSISASLITLPWDRGFQDDEEFRPLPEKLELLQQLSQQVYEAAALLHPAHRYSSTGQDAFDATDGNLKKEDKLCTAVLDMGDSVSGPEEHSSLMEHISVFCSHLEQLVRWLYVASQKIEHLVPPTVDIHSVKSSLAQYQTFHRDVNSHMPLTSSVLQTGRLLLSCIHSTSPVLRDTLLLIESQSRLLETHTEDFFSSILAAMDSLTQPAPTAPDREPEAQSRVA</sequence>
<protein>
    <recommendedName>
        <fullName evidence="2">Succinate dehydrogenase assembly factor 4, mitochondrial</fullName>
    </recommendedName>
</protein>
<dbReference type="GO" id="GO:0034553">
    <property type="term" value="P:mitochondrial respiratory chain complex II assembly"/>
    <property type="evidence" value="ECO:0007669"/>
    <property type="project" value="TreeGrafter"/>
</dbReference>
<dbReference type="Gene3D" id="1.20.58.60">
    <property type="match status" value="1"/>
</dbReference>
<evidence type="ECO:0000256" key="3">
    <source>
        <dbReference type="SAM" id="MobiDB-lite"/>
    </source>
</evidence>
<reference evidence="4 5" key="1">
    <citation type="submission" date="2024-04" db="EMBL/GenBank/DDBJ databases">
        <authorList>
            <person name="Waldvogel A.-M."/>
            <person name="Schoenle A."/>
        </authorList>
    </citation>
    <scope>NUCLEOTIDE SEQUENCE [LARGE SCALE GENOMIC DNA]</scope>
</reference>
<keyword evidence="5" id="KW-1185">Reference proteome</keyword>
<dbReference type="GO" id="GO:0005739">
    <property type="term" value="C:mitochondrion"/>
    <property type="evidence" value="ECO:0007669"/>
    <property type="project" value="TreeGrafter"/>
</dbReference>
<evidence type="ECO:0000256" key="2">
    <source>
        <dbReference type="ARBA" id="ARBA00022170"/>
    </source>
</evidence>
<feature type="region of interest" description="Disordered" evidence="3">
    <location>
        <begin position="65"/>
        <end position="84"/>
    </location>
</feature>
<dbReference type="Pfam" id="PF07896">
    <property type="entry name" value="DUF1674"/>
    <property type="match status" value="1"/>
</dbReference>
<dbReference type="PANTHER" id="PTHR28524:SF3">
    <property type="entry name" value="SUCCINATE DEHYDROGENASE ASSEMBLY FACTOR 4, MITOCHONDRIAL"/>
    <property type="match status" value="1"/>
</dbReference>
<gene>
    <name evidence="4" type="ORF">KC01_LOCUS9058</name>
</gene>
<evidence type="ECO:0000313" key="5">
    <source>
        <dbReference type="Proteomes" id="UP001497482"/>
    </source>
</evidence>
<dbReference type="Proteomes" id="UP001497482">
    <property type="component" value="Chromosome 13"/>
</dbReference>
<dbReference type="InterPro" id="IPR012875">
    <property type="entry name" value="SDHF4"/>
</dbReference>
<organism evidence="4 5">
    <name type="scientific">Knipowitschia caucasica</name>
    <name type="common">Caucasian dwarf goby</name>
    <name type="synonym">Pomatoschistus caucasicus</name>
    <dbReference type="NCBI Taxonomy" id="637954"/>
    <lineage>
        <taxon>Eukaryota</taxon>
        <taxon>Metazoa</taxon>
        <taxon>Chordata</taxon>
        <taxon>Craniata</taxon>
        <taxon>Vertebrata</taxon>
        <taxon>Euteleostomi</taxon>
        <taxon>Actinopterygii</taxon>
        <taxon>Neopterygii</taxon>
        <taxon>Teleostei</taxon>
        <taxon>Neoteleostei</taxon>
        <taxon>Acanthomorphata</taxon>
        <taxon>Gobiaria</taxon>
        <taxon>Gobiiformes</taxon>
        <taxon>Gobioidei</taxon>
        <taxon>Gobiidae</taxon>
        <taxon>Gobiinae</taxon>
        <taxon>Knipowitschia</taxon>
    </lineage>
</organism>
<dbReference type="EMBL" id="OZ035835">
    <property type="protein sequence ID" value="CAL1577760.1"/>
    <property type="molecule type" value="Genomic_DNA"/>
</dbReference>
<feature type="region of interest" description="Disordered" evidence="3">
    <location>
        <begin position="29"/>
        <end position="49"/>
    </location>
</feature>
<accession>A0AAV2JJT6</accession>
<evidence type="ECO:0000313" key="4">
    <source>
        <dbReference type="EMBL" id="CAL1577760.1"/>
    </source>
</evidence>
<dbReference type="PANTHER" id="PTHR28524">
    <property type="entry name" value="SUCCINATE DEHYDROGENASE ASSEMBLY FACTOR 4, MITOCHONDRIAL"/>
    <property type="match status" value="1"/>
</dbReference>
<name>A0AAV2JJT6_KNICA</name>
<evidence type="ECO:0000256" key="1">
    <source>
        <dbReference type="ARBA" id="ARBA00005701"/>
    </source>
</evidence>
<dbReference type="AlphaFoldDB" id="A0AAV2JJT6"/>
<comment type="similarity">
    <text evidence="1">Belongs to the SDHAF4 family.</text>
</comment>
<feature type="compositionally biased region" description="Basic and acidic residues" evidence="3">
    <location>
        <begin position="65"/>
        <end position="76"/>
    </location>
</feature>